<dbReference type="RefSeq" id="WP_150964138.1">
    <property type="nucleotide sequence ID" value="NZ_VZZJ01000010.1"/>
</dbReference>
<organism evidence="1 2">
    <name type="scientific">Methylobacterium planeticum</name>
    <dbReference type="NCBI Taxonomy" id="2615211"/>
    <lineage>
        <taxon>Bacteria</taxon>
        <taxon>Pseudomonadati</taxon>
        <taxon>Pseudomonadota</taxon>
        <taxon>Alphaproteobacteria</taxon>
        <taxon>Hyphomicrobiales</taxon>
        <taxon>Methylobacteriaceae</taxon>
        <taxon>Methylobacterium</taxon>
    </lineage>
</organism>
<comment type="caution">
    <text evidence="1">The sequence shown here is derived from an EMBL/GenBank/DDBJ whole genome shotgun (WGS) entry which is preliminary data.</text>
</comment>
<dbReference type="Proteomes" id="UP000441523">
    <property type="component" value="Unassembled WGS sequence"/>
</dbReference>
<evidence type="ECO:0000313" key="2">
    <source>
        <dbReference type="Proteomes" id="UP000441523"/>
    </source>
</evidence>
<protein>
    <submittedName>
        <fullName evidence="1">Uncharacterized protein</fullName>
    </submittedName>
</protein>
<name>A0A6N6MTA8_9HYPH</name>
<dbReference type="EMBL" id="VZZJ01000010">
    <property type="protein sequence ID" value="KAB1072948.1"/>
    <property type="molecule type" value="Genomic_DNA"/>
</dbReference>
<dbReference type="AlphaFoldDB" id="A0A6N6MTA8"/>
<proteinExistence type="predicted"/>
<sequence>MTEPAPLDMFLSNAIRFLIAEGLPLEIVDEGGRQRYILEGKELTTEQIIAGASLLGMGNHRPLN</sequence>
<evidence type="ECO:0000313" key="1">
    <source>
        <dbReference type="EMBL" id="KAB1072948.1"/>
    </source>
</evidence>
<keyword evidence="2" id="KW-1185">Reference proteome</keyword>
<gene>
    <name evidence="1" type="ORF">F6X51_13240</name>
</gene>
<accession>A0A6N6MTA8</accession>
<reference evidence="1 2" key="1">
    <citation type="submission" date="2019-09" db="EMBL/GenBank/DDBJ databases">
        <title>YIM 132548 draft genome.</title>
        <authorList>
            <person name="Jiang L."/>
        </authorList>
    </citation>
    <scope>NUCLEOTIDE SEQUENCE [LARGE SCALE GENOMIC DNA]</scope>
    <source>
        <strain evidence="1 2">YIM 132548</strain>
    </source>
</reference>